<dbReference type="GO" id="GO:0010041">
    <property type="term" value="P:response to iron(III) ion"/>
    <property type="evidence" value="ECO:0007669"/>
    <property type="project" value="TreeGrafter"/>
</dbReference>
<comment type="caution">
    <text evidence="10">The sequence shown here is derived from an EMBL/GenBank/DDBJ whole genome shotgun (WGS) entry which is preliminary data.</text>
</comment>
<dbReference type="InterPro" id="IPR038731">
    <property type="entry name" value="RgtA/B/C-like"/>
</dbReference>
<keyword evidence="3" id="KW-0328">Glycosyltransferase</keyword>
<dbReference type="InterPro" id="IPR050297">
    <property type="entry name" value="LipidA_mod_glycosyltrf_83"/>
</dbReference>
<evidence type="ECO:0000313" key="10">
    <source>
        <dbReference type="EMBL" id="OGM54274.1"/>
    </source>
</evidence>
<gene>
    <name evidence="10" type="ORF">A3E44_01955</name>
</gene>
<feature type="transmembrane region" description="Helical" evidence="8">
    <location>
        <begin position="364"/>
        <end position="383"/>
    </location>
</feature>
<dbReference type="GO" id="GO:0005886">
    <property type="term" value="C:plasma membrane"/>
    <property type="evidence" value="ECO:0007669"/>
    <property type="project" value="UniProtKB-SubCell"/>
</dbReference>
<comment type="subcellular location">
    <subcellularLocation>
        <location evidence="1">Cell membrane</location>
        <topology evidence="1">Multi-pass membrane protein</topology>
    </subcellularLocation>
</comment>
<keyword evidence="7 8" id="KW-0472">Membrane</keyword>
<evidence type="ECO:0000256" key="6">
    <source>
        <dbReference type="ARBA" id="ARBA00022989"/>
    </source>
</evidence>
<feature type="domain" description="Glycosyltransferase RgtA/B/C/D-like" evidence="9">
    <location>
        <begin position="73"/>
        <end position="226"/>
    </location>
</feature>
<evidence type="ECO:0000256" key="7">
    <source>
        <dbReference type="ARBA" id="ARBA00023136"/>
    </source>
</evidence>
<accession>A0A1F8AR79</accession>
<evidence type="ECO:0000313" key="11">
    <source>
        <dbReference type="Proteomes" id="UP000178603"/>
    </source>
</evidence>
<keyword evidence="6 8" id="KW-1133">Transmembrane helix</keyword>
<proteinExistence type="predicted"/>
<dbReference type="GO" id="GO:0016763">
    <property type="term" value="F:pentosyltransferase activity"/>
    <property type="evidence" value="ECO:0007669"/>
    <property type="project" value="TreeGrafter"/>
</dbReference>
<name>A0A1F8AR79_9BACT</name>
<evidence type="ECO:0000256" key="5">
    <source>
        <dbReference type="ARBA" id="ARBA00022692"/>
    </source>
</evidence>
<dbReference type="AlphaFoldDB" id="A0A1F8AR79"/>
<sequence length="555" mass="63532">MKFKAGDFLVIILIFTLSAVIRFYKLDDFRCLNWDEASFGYNAYSILQTGKDEYGTSLPMEFKSVGDYKYPFYVYSLVPIIKLWGLSEFSVRFFPSLLGSIAPIFLYFITRKLLQKRVIAFFSALALAISPWHIQFTRAGTEGGIAYTITLAGIYLLLKAVIEKRGSFVLPAIIFFLSLYTYFGERVFIPLILLTTVFVFKKEIIAKGRKLAKTAILTLFLLVPILLSVVSIGQGEKFAKTTIFGYRRPDEYVFELKAQGDSNPTVNIFHSATLENGLSFINHFLNHFSPDFLFVKGPTEDGRQYIWGMGMLYLTDIVLIIFGAAFLYKSKISTKYKKFILFWILVSPITSAITRDPVHARRALALTAPLSIITGAGMYYLILIIGKLKNSFIKILLASVFAASFIYFVAFYFASYYVFTSKRTAVGPSGWQCGYEEVVTATQKYKGSFNKIIIDTSYQGPYIFYLFYEKYPPQKYQRQARLLGNRSDTLGEGGGYDNYEFRAIYWPEDRYLTKTLFIGPPERLPEKDIKSEESQILEKVYPYNNGFLFHIVETF</sequence>
<dbReference type="PANTHER" id="PTHR33908">
    <property type="entry name" value="MANNOSYLTRANSFERASE YKCB-RELATED"/>
    <property type="match status" value="1"/>
</dbReference>
<protein>
    <recommendedName>
        <fullName evidence="9">Glycosyltransferase RgtA/B/C/D-like domain-containing protein</fullName>
    </recommendedName>
</protein>
<dbReference type="GO" id="GO:0009103">
    <property type="term" value="P:lipopolysaccharide biosynthetic process"/>
    <property type="evidence" value="ECO:0007669"/>
    <property type="project" value="UniProtKB-ARBA"/>
</dbReference>
<evidence type="ECO:0000256" key="4">
    <source>
        <dbReference type="ARBA" id="ARBA00022679"/>
    </source>
</evidence>
<evidence type="ECO:0000259" key="9">
    <source>
        <dbReference type="Pfam" id="PF13231"/>
    </source>
</evidence>
<feature type="transmembrane region" description="Helical" evidence="8">
    <location>
        <begin position="305"/>
        <end position="328"/>
    </location>
</feature>
<dbReference type="PANTHER" id="PTHR33908:SF3">
    <property type="entry name" value="UNDECAPRENYL PHOSPHATE-ALPHA-4-AMINO-4-DEOXY-L-ARABINOSE ARABINOSYL TRANSFERASE"/>
    <property type="match status" value="1"/>
</dbReference>
<feature type="transmembrane region" description="Helical" evidence="8">
    <location>
        <begin position="93"/>
        <end position="110"/>
    </location>
</feature>
<keyword evidence="5 8" id="KW-0812">Transmembrane</keyword>
<dbReference type="EMBL" id="MGGW01000016">
    <property type="protein sequence ID" value="OGM54274.1"/>
    <property type="molecule type" value="Genomic_DNA"/>
</dbReference>
<reference evidence="10 11" key="1">
    <citation type="journal article" date="2016" name="Nat. Commun.">
        <title>Thousands of microbial genomes shed light on interconnected biogeochemical processes in an aquifer system.</title>
        <authorList>
            <person name="Anantharaman K."/>
            <person name="Brown C.T."/>
            <person name="Hug L.A."/>
            <person name="Sharon I."/>
            <person name="Castelle C.J."/>
            <person name="Probst A.J."/>
            <person name="Thomas B.C."/>
            <person name="Singh A."/>
            <person name="Wilkins M.J."/>
            <person name="Karaoz U."/>
            <person name="Brodie E.L."/>
            <person name="Williams K.H."/>
            <person name="Hubbard S.S."/>
            <person name="Banfield J.F."/>
        </authorList>
    </citation>
    <scope>NUCLEOTIDE SEQUENCE [LARGE SCALE GENOMIC DNA]</scope>
</reference>
<evidence type="ECO:0000256" key="3">
    <source>
        <dbReference type="ARBA" id="ARBA00022676"/>
    </source>
</evidence>
<evidence type="ECO:0000256" key="2">
    <source>
        <dbReference type="ARBA" id="ARBA00022475"/>
    </source>
</evidence>
<feature type="transmembrane region" description="Helical" evidence="8">
    <location>
        <begin position="6"/>
        <end position="24"/>
    </location>
</feature>
<keyword evidence="2" id="KW-1003">Cell membrane</keyword>
<evidence type="ECO:0000256" key="8">
    <source>
        <dbReference type="SAM" id="Phobius"/>
    </source>
</evidence>
<keyword evidence="4" id="KW-0808">Transferase</keyword>
<dbReference type="Pfam" id="PF13231">
    <property type="entry name" value="PMT_2"/>
    <property type="match status" value="1"/>
</dbReference>
<dbReference type="Proteomes" id="UP000178603">
    <property type="component" value="Unassembled WGS sequence"/>
</dbReference>
<feature type="transmembrane region" description="Helical" evidence="8">
    <location>
        <begin position="216"/>
        <end position="234"/>
    </location>
</feature>
<feature type="transmembrane region" description="Helical" evidence="8">
    <location>
        <begin position="140"/>
        <end position="158"/>
    </location>
</feature>
<organism evidence="10 11">
    <name type="scientific">Candidatus Woesebacteria bacterium RIFCSPHIGHO2_12_FULL_41_24</name>
    <dbReference type="NCBI Taxonomy" id="1802510"/>
    <lineage>
        <taxon>Bacteria</taxon>
        <taxon>Candidatus Woeseibacteriota</taxon>
    </lineage>
</organism>
<feature type="transmembrane region" description="Helical" evidence="8">
    <location>
        <begin position="395"/>
        <end position="419"/>
    </location>
</feature>
<feature type="transmembrane region" description="Helical" evidence="8">
    <location>
        <begin position="117"/>
        <end position="134"/>
    </location>
</feature>
<evidence type="ECO:0000256" key="1">
    <source>
        <dbReference type="ARBA" id="ARBA00004651"/>
    </source>
</evidence>